<feature type="domain" description="NodB homology" evidence="2">
    <location>
        <begin position="38"/>
        <end position="267"/>
    </location>
</feature>
<dbReference type="Pfam" id="PF01522">
    <property type="entry name" value="Polysacc_deac_1"/>
    <property type="match status" value="1"/>
</dbReference>
<accession>A0ABW2DPS9</accession>
<comment type="caution">
    <text evidence="3">The sequence shown here is derived from an EMBL/GenBank/DDBJ whole genome shotgun (WGS) entry which is preliminary data.</text>
</comment>
<dbReference type="PANTHER" id="PTHR34216">
    <property type="match status" value="1"/>
</dbReference>
<dbReference type="EC" id="3.-.-.-" evidence="3"/>
<dbReference type="EMBL" id="JBHSYQ010000016">
    <property type="protein sequence ID" value="MFC6999832.1"/>
    <property type="molecule type" value="Genomic_DNA"/>
</dbReference>
<evidence type="ECO:0000256" key="1">
    <source>
        <dbReference type="ARBA" id="ARBA00022729"/>
    </source>
</evidence>
<dbReference type="InterPro" id="IPR051398">
    <property type="entry name" value="Polysacch_Deacetylase"/>
</dbReference>
<dbReference type="InterPro" id="IPR002509">
    <property type="entry name" value="NODB_dom"/>
</dbReference>
<keyword evidence="1" id="KW-0732">Signal</keyword>
<evidence type="ECO:0000313" key="4">
    <source>
        <dbReference type="Proteomes" id="UP001596405"/>
    </source>
</evidence>
<protein>
    <submittedName>
        <fullName evidence="3">Polysaccharide deacetylase family protein</fullName>
        <ecNumber evidence="3">3.-.-.-</ecNumber>
    </submittedName>
</protein>
<dbReference type="PROSITE" id="PS51677">
    <property type="entry name" value="NODB"/>
    <property type="match status" value="1"/>
</dbReference>
<reference evidence="4" key="1">
    <citation type="journal article" date="2019" name="Int. J. Syst. Evol. Microbiol.">
        <title>The Global Catalogue of Microorganisms (GCM) 10K type strain sequencing project: providing services to taxonomists for standard genome sequencing and annotation.</title>
        <authorList>
            <consortium name="The Broad Institute Genomics Platform"/>
            <consortium name="The Broad Institute Genome Sequencing Center for Infectious Disease"/>
            <person name="Wu L."/>
            <person name="Ma J."/>
        </authorList>
    </citation>
    <scope>NUCLEOTIDE SEQUENCE [LARGE SCALE GENOMIC DNA]</scope>
    <source>
        <strain evidence="4">CGMCC 4.7393</strain>
    </source>
</reference>
<dbReference type="RefSeq" id="WP_066620518.1">
    <property type="nucleotide sequence ID" value="NZ_JBHSYQ010000016.1"/>
</dbReference>
<dbReference type="PANTHER" id="PTHR34216:SF11">
    <property type="entry name" value="CHITOOLIGOSACCHARIDE DEACETYLASE"/>
    <property type="match status" value="1"/>
</dbReference>
<name>A0ABW2DPS9_9BACT</name>
<dbReference type="CDD" id="cd10967">
    <property type="entry name" value="CE4_GLA_like_6s"/>
    <property type="match status" value="1"/>
</dbReference>
<proteinExistence type="predicted"/>
<dbReference type="InterPro" id="IPR011330">
    <property type="entry name" value="Glyco_hydro/deAcase_b/a-brl"/>
</dbReference>
<organism evidence="3 4">
    <name type="scientific">Rufibacter roseus</name>
    <dbReference type="NCBI Taxonomy" id="1567108"/>
    <lineage>
        <taxon>Bacteria</taxon>
        <taxon>Pseudomonadati</taxon>
        <taxon>Bacteroidota</taxon>
        <taxon>Cytophagia</taxon>
        <taxon>Cytophagales</taxon>
        <taxon>Hymenobacteraceae</taxon>
        <taxon>Rufibacter</taxon>
    </lineage>
</organism>
<keyword evidence="3" id="KW-0378">Hydrolase</keyword>
<dbReference type="Gene3D" id="3.20.20.370">
    <property type="entry name" value="Glycoside hydrolase/deacetylase"/>
    <property type="match status" value="1"/>
</dbReference>
<gene>
    <name evidence="3" type="ORF">ACFQHR_19505</name>
</gene>
<dbReference type="SUPFAM" id="SSF88713">
    <property type="entry name" value="Glycoside hydrolase/deacetylase"/>
    <property type="match status" value="1"/>
</dbReference>
<evidence type="ECO:0000259" key="2">
    <source>
        <dbReference type="PROSITE" id="PS51677"/>
    </source>
</evidence>
<evidence type="ECO:0000313" key="3">
    <source>
        <dbReference type="EMBL" id="MFC6999832.1"/>
    </source>
</evidence>
<sequence>MKINPTFVKPHLLRALVILIFCFIASPGIAQDWNKKKAAVVLTYDDALNVHLDHVLPALDSLGLKGTFYLTAGAQAFRQRLPEWEKVANNKHELANHTLFHPCDGSLPGRSFVSEYDLAKYSIRRLSDEIKMTNTVLQALDGKTERTFAYPCGDTKAGGESFVPMVKENFVAARGVQKEMLPRQATDVYMIGCHSGNGQNGEELIALVKEAIQNRRMIVFLFHGVGGEHSLNVSRKAHAELLGFLKKHEKEIWNPTFIEAAKYLKSE</sequence>
<dbReference type="GO" id="GO:0016787">
    <property type="term" value="F:hydrolase activity"/>
    <property type="evidence" value="ECO:0007669"/>
    <property type="project" value="UniProtKB-KW"/>
</dbReference>
<dbReference type="Proteomes" id="UP001596405">
    <property type="component" value="Unassembled WGS sequence"/>
</dbReference>
<keyword evidence="4" id="KW-1185">Reference proteome</keyword>